<evidence type="ECO:0000313" key="6">
    <source>
        <dbReference type="EMBL" id="AQQ70157.1"/>
    </source>
</evidence>
<sequence length="959" mass="108706">MASKKTVHVISGTHWDREWRFTADQSLLRLAELVDELLDILEANPDYKCFLLDGGTVVIEDYLNVRPENEQRLRDFMSAGRIETVMWYTLPEMSTVAPEALVRNLLIGKRIAAKFGGCINAGYTATSYGQISQLAQIYAGFGTRSALSYRGTNKQQVPPICKLESPDGTQIYHIRCFDEVTRTNWFFFPHYMLVLGKAPRDLSTKWNPAEWPVHMADDALYQSAFQMKNESMEFNRDPETIRKAARMLGAQAEPQMINNQLLALDMEDNAVPYQRLPEMIQAINKAQDEYLIKQSSLDEYVEACVEGLDPDTVPVHIGEMRYTLIEAGFNGLLGATHSSRINLKLLNDLAQRELINTAEPLSAMSSMLGGSYESSLLHRAWLYLLKNHAHDSICGAAIDEAHKDNPFRFRAATSIARECSRKACEQIWAKMDTQSGFQEKDVTLTFFNTLPISRKRVEHVVVDVPRPDFGAFKIEPCTGVGPIVEGFNPDDMLTFQYFDIVDQDGNKIKYEILDRENIDLEVERKLDTNAAVYDIQRNRLLIEVELPAMGYKTYAVRPRKREYNPEPKPAGERGLIASQKGVLENEHLRVQINSDGTFNILNKKTAEYSERLHYFCDDASTGNAHKHKGTLRDFTVTSLGCNSIITLIENNTLRATWKVELAMMIPDRADHAARDRSHSRVELPVEMYLTLRKDSNALEIKTVIENTAKDHRLRIMMPTGVKTDYAYADGPFDVLKRSLLWDDTKDNMEEYHPYKPMQRFVTLSDDSRGFSFISKGLGEYEVIDDSDRTLAITLMRTSRAYMRANRGVMTPAEYEQNLGQHLIGIGKLEFEYAIYPHEGDWRQAGVHLVSDDFRGPVRVLQGVPKAGELSAEQSLIQISPAESMQVSAFFWSRESKGYILRLWNAAETSVEAKIKLAADFSNAAIVSLDEERIEQNLDISGGSVAFNVPKSRIVTLLLK</sequence>
<dbReference type="KEGG" id="pbas:SMSP2_00499"/>
<dbReference type="STRING" id="1851148.SMSP2_00499"/>
<dbReference type="GO" id="GO:0009313">
    <property type="term" value="P:oligosaccharide catabolic process"/>
    <property type="evidence" value="ECO:0007669"/>
    <property type="project" value="TreeGrafter"/>
</dbReference>
<keyword evidence="3 6" id="KW-0378">Hydrolase</keyword>
<keyword evidence="7" id="KW-1185">Reference proteome</keyword>
<dbReference type="InterPro" id="IPR011330">
    <property type="entry name" value="Glyco_hydro/deAcase_b/a-brl"/>
</dbReference>
<dbReference type="AlphaFoldDB" id="A0A1Q2MCX4"/>
<dbReference type="InterPro" id="IPR027291">
    <property type="entry name" value="Glyco_hydro_38_N_sf"/>
</dbReference>
<evidence type="ECO:0000256" key="3">
    <source>
        <dbReference type="ARBA" id="ARBA00022801"/>
    </source>
</evidence>
<gene>
    <name evidence="6" type="primary">mngB_3</name>
    <name evidence="6" type="ORF">SMSP2_00499</name>
</gene>
<evidence type="ECO:0000256" key="4">
    <source>
        <dbReference type="ARBA" id="ARBA00023295"/>
    </source>
</evidence>
<evidence type="ECO:0000256" key="1">
    <source>
        <dbReference type="ARBA" id="ARBA00009792"/>
    </source>
</evidence>
<feature type="domain" description="Glycoside hydrolase family 38 central" evidence="5">
    <location>
        <begin position="335"/>
        <end position="409"/>
    </location>
</feature>
<dbReference type="GO" id="GO:0006013">
    <property type="term" value="P:mannose metabolic process"/>
    <property type="evidence" value="ECO:0007669"/>
    <property type="project" value="InterPro"/>
</dbReference>
<dbReference type="Proteomes" id="UP000188181">
    <property type="component" value="Chromosome"/>
</dbReference>
<dbReference type="GO" id="GO:0102546">
    <property type="term" value="F:mannosylglycerate hydrolase activity"/>
    <property type="evidence" value="ECO:0007669"/>
    <property type="project" value="UniProtKB-EC"/>
</dbReference>
<dbReference type="SUPFAM" id="SSF88688">
    <property type="entry name" value="Families 57/38 glycoside transferase middle domain"/>
    <property type="match status" value="1"/>
</dbReference>
<dbReference type="PANTHER" id="PTHR46017:SF2">
    <property type="entry name" value="MANNOSYLGLYCERATE HYDROLASE"/>
    <property type="match status" value="1"/>
</dbReference>
<dbReference type="Pfam" id="PF01074">
    <property type="entry name" value="Glyco_hydro_38N"/>
    <property type="match status" value="1"/>
</dbReference>
<dbReference type="SUPFAM" id="SSF74650">
    <property type="entry name" value="Galactose mutarotase-like"/>
    <property type="match status" value="1"/>
</dbReference>
<dbReference type="InterPro" id="IPR037094">
    <property type="entry name" value="Glyco_hydro_38_cen_sf"/>
</dbReference>
<dbReference type="EMBL" id="CP019646">
    <property type="protein sequence ID" value="AQQ70157.1"/>
    <property type="molecule type" value="Genomic_DNA"/>
</dbReference>
<dbReference type="InterPro" id="IPR011013">
    <property type="entry name" value="Gal_mutarotase_sf_dom"/>
</dbReference>
<protein>
    <submittedName>
        <fullName evidence="6">Mannosylglycerate hydrolase</fullName>
        <ecNumber evidence="6">3.2.1.170</ecNumber>
    </submittedName>
</protein>
<dbReference type="SUPFAM" id="SSF88713">
    <property type="entry name" value="Glycoside hydrolase/deacetylase"/>
    <property type="match status" value="1"/>
</dbReference>
<dbReference type="InterPro" id="IPR015341">
    <property type="entry name" value="Glyco_hydro_38_cen"/>
</dbReference>
<dbReference type="Pfam" id="PF09261">
    <property type="entry name" value="Alpha-mann_mid"/>
    <property type="match status" value="1"/>
</dbReference>
<evidence type="ECO:0000259" key="5">
    <source>
        <dbReference type="SMART" id="SM00872"/>
    </source>
</evidence>
<keyword evidence="4 6" id="KW-0326">Glycosidase</keyword>
<dbReference type="SMART" id="SM00872">
    <property type="entry name" value="Alpha-mann_mid"/>
    <property type="match status" value="1"/>
</dbReference>
<proteinExistence type="inferred from homology"/>
<dbReference type="RefSeq" id="WP_146682444.1">
    <property type="nucleotide sequence ID" value="NZ_CP019646.1"/>
</dbReference>
<keyword evidence="2" id="KW-0479">Metal-binding</keyword>
<evidence type="ECO:0000313" key="7">
    <source>
        <dbReference type="Proteomes" id="UP000188181"/>
    </source>
</evidence>
<dbReference type="GO" id="GO:0004559">
    <property type="term" value="F:alpha-mannosidase activity"/>
    <property type="evidence" value="ECO:0007669"/>
    <property type="project" value="InterPro"/>
</dbReference>
<reference evidence="7" key="1">
    <citation type="submission" date="2017-02" db="EMBL/GenBank/DDBJ databases">
        <title>Comparative genomics and description of representatives of a novel lineage of planctomycetes thriving in anoxic sediments.</title>
        <authorList>
            <person name="Spring S."/>
            <person name="Bunk B."/>
            <person name="Sproer C."/>
        </authorList>
    </citation>
    <scope>NUCLEOTIDE SEQUENCE [LARGE SCALE GENOMIC DNA]</scope>
    <source>
        <strain evidence="7">SM-Chi-D1</strain>
    </source>
</reference>
<dbReference type="PANTHER" id="PTHR46017">
    <property type="entry name" value="ALPHA-MANNOSIDASE 2C1"/>
    <property type="match status" value="1"/>
</dbReference>
<dbReference type="InterPro" id="IPR013780">
    <property type="entry name" value="Glyco_hydro_b"/>
</dbReference>
<dbReference type="Gene3D" id="2.70.98.30">
    <property type="entry name" value="Golgi alpha-mannosidase II, domain 4"/>
    <property type="match status" value="1"/>
</dbReference>
<dbReference type="GO" id="GO:0030246">
    <property type="term" value="F:carbohydrate binding"/>
    <property type="evidence" value="ECO:0007669"/>
    <property type="project" value="InterPro"/>
</dbReference>
<dbReference type="InterPro" id="IPR028995">
    <property type="entry name" value="Glyco_hydro_57/38_cen_sf"/>
</dbReference>
<dbReference type="OrthoDB" id="9772207at2"/>
<comment type="similarity">
    <text evidence="1">Belongs to the glycosyl hydrolase 38 family.</text>
</comment>
<dbReference type="InterPro" id="IPR000602">
    <property type="entry name" value="Glyco_hydro_38_N"/>
</dbReference>
<evidence type="ECO:0000256" key="2">
    <source>
        <dbReference type="ARBA" id="ARBA00022723"/>
    </source>
</evidence>
<accession>A0A1Q2MCX4</accession>
<dbReference type="GO" id="GO:0046872">
    <property type="term" value="F:metal ion binding"/>
    <property type="evidence" value="ECO:0007669"/>
    <property type="project" value="UniProtKB-KW"/>
</dbReference>
<dbReference type="EC" id="3.2.1.170" evidence="6"/>
<dbReference type="Gene3D" id="1.20.1270.50">
    <property type="entry name" value="Glycoside hydrolase family 38, central domain"/>
    <property type="match status" value="1"/>
</dbReference>
<dbReference type="Gene3D" id="2.60.40.1180">
    <property type="entry name" value="Golgi alpha-mannosidase II"/>
    <property type="match status" value="1"/>
</dbReference>
<dbReference type="Pfam" id="PF07748">
    <property type="entry name" value="Glyco_hydro_38C"/>
    <property type="match status" value="1"/>
</dbReference>
<dbReference type="Gene3D" id="3.20.110.10">
    <property type="entry name" value="Glycoside hydrolase 38, N terminal domain"/>
    <property type="match status" value="1"/>
</dbReference>
<dbReference type="InterPro" id="IPR011682">
    <property type="entry name" value="Glyco_hydro_38_C"/>
</dbReference>
<organism evidence="6 7">
    <name type="scientific">Limihaloglobus sulfuriphilus</name>
    <dbReference type="NCBI Taxonomy" id="1851148"/>
    <lineage>
        <taxon>Bacteria</taxon>
        <taxon>Pseudomonadati</taxon>
        <taxon>Planctomycetota</taxon>
        <taxon>Phycisphaerae</taxon>
        <taxon>Sedimentisphaerales</taxon>
        <taxon>Sedimentisphaeraceae</taxon>
        <taxon>Limihaloglobus</taxon>
    </lineage>
</organism>
<name>A0A1Q2MCX4_9BACT</name>